<sequence>MHNDTPPEFDQLVKAIENNELVLPSMPEWAVKIQKLLDDADASSSQIVNVISGDPAFAAQLIRMANSAVYADKPKVDTVNGALSRLGHKLLRTLVMKITMTRLANANHPVLRKRLAEFTENSRNVAAISYVLAWQRKYLNPDQAMLAGMVHNIGILPICMYMDKNISRADERGCDLIVNRFRGKIGEMLLKAWSFPDELVAVPVALENLQRETGAKQADYADVVTVANLLSQPSSGTVAWDSVFALQRLAMSPEECAQFHERFGNQVRTTRELLSGD</sequence>
<dbReference type="Proteomes" id="UP000001625">
    <property type="component" value="Chromosome"/>
</dbReference>
<reference evidence="2 3" key="1">
    <citation type="submission" date="2010-03" db="EMBL/GenBank/DDBJ databases">
        <title>Complete sequence of Sideroxydans lithotrophicus ES-1.</title>
        <authorList>
            <consortium name="US DOE Joint Genome Institute"/>
            <person name="Lucas S."/>
            <person name="Copeland A."/>
            <person name="Lapidus A."/>
            <person name="Cheng J.-F."/>
            <person name="Bruce D."/>
            <person name="Goodwin L."/>
            <person name="Pitluck S."/>
            <person name="Munk A.C."/>
            <person name="Detter J.C."/>
            <person name="Han C."/>
            <person name="Tapia R."/>
            <person name="Larimer F."/>
            <person name="Land M."/>
            <person name="Hauser L."/>
            <person name="Kyrpides N."/>
            <person name="Ivanova N."/>
            <person name="Emerson D."/>
            <person name="Woyke T."/>
        </authorList>
    </citation>
    <scope>NUCLEOTIDE SEQUENCE [LARGE SCALE GENOMIC DNA]</scope>
    <source>
        <strain evidence="2 3">ES-1</strain>
    </source>
</reference>
<dbReference type="Gene3D" id="1.10.3210.10">
    <property type="entry name" value="Hypothetical protein af1432"/>
    <property type="match status" value="1"/>
</dbReference>
<dbReference type="PANTHER" id="PTHR33525">
    <property type="match status" value="1"/>
</dbReference>
<dbReference type="InterPro" id="IPR052340">
    <property type="entry name" value="RNase_Y/CdgJ"/>
</dbReference>
<name>D5CLX3_SIDLE</name>
<feature type="domain" description="HDOD" evidence="1">
    <location>
        <begin position="23"/>
        <end position="209"/>
    </location>
</feature>
<protein>
    <submittedName>
        <fullName evidence="2">Putative signal transduction protein</fullName>
    </submittedName>
</protein>
<evidence type="ECO:0000313" key="3">
    <source>
        <dbReference type="Proteomes" id="UP000001625"/>
    </source>
</evidence>
<dbReference type="KEGG" id="slt:Slit_2341"/>
<dbReference type="InterPro" id="IPR013976">
    <property type="entry name" value="HDOD"/>
</dbReference>
<dbReference type="AlphaFoldDB" id="D5CLX3"/>
<gene>
    <name evidence="2" type="ordered locus">Slit_2341</name>
</gene>
<dbReference type="PROSITE" id="PS51833">
    <property type="entry name" value="HDOD"/>
    <property type="match status" value="1"/>
</dbReference>
<evidence type="ECO:0000313" key="2">
    <source>
        <dbReference type="EMBL" id="ADE12568.1"/>
    </source>
</evidence>
<dbReference type="PANTHER" id="PTHR33525:SF3">
    <property type="entry name" value="RIBONUCLEASE Y"/>
    <property type="match status" value="1"/>
</dbReference>
<evidence type="ECO:0000259" key="1">
    <source>
        <dbReference type="PROSITE" id="PS51833"/>
    </source>
</evidence>
<dbReference type="EMBL" id="CP001965">
    <property type="protein sequence ID" value="ADE12568.1"/>
    <property type="molecule type" value="Genomic_DNA"/>
</dbReference>
<dbReference type="Pfam" id="PF08668">
    <property type="entry name" value="HDOD"/>
    <property type="match status" value="1"/>
</dbReference>
<proteinExistence type="predicted"/>
<accession>D5CLX3</accession>
<keyword evidence="3" id="KW-1185">Reference proteome</keyword>
<dbReference type="SUPFAM" id="SSF109604">
    <property type="entry name" value="HD-domain/PDEase-like"/>
    <property type="match status" value="1"/>
</dbReference>
<organism evidence="2 3">
    <name type="scientific">Sideroxydans lithotrophicus (strain ES-1)</name>
    <dbReference type="NCBI Taxonomy" id="580332"/>
    <lineage>
        <taxon>Bacteria</taxon>
        <taxon>Pseudomonadati</taxon>
        <taxon>Pseudomonadota</taxon>
        <taxon>Betaproteobacteria</taxon>
        <taxon>Nitrosomonadales</taxon>
        <taxon>Gallionellaceae</taxon>
        <taxon>Sideroxydans</taxon>
    </lineage>
</organism>
<dbReference type="eggNOG" id="COG1639">
    <property type="taxonomic scope" value="Bacteria"/>
</dbReference>
<dbReference type="STRING" id="580332.Slit_2341"/>
<dbReference type="HOGENOM" id="CLU_048246_1_0_4"/>
<dbReference type="RefSeq" id="WP_013030466.1">
    <property type="nucleotide sequence ID" value="NC_013959.1"/>
</dbReference>